<feature type="signal peptide" evidence="1">
    <location>
        <begin position="1"/>
        <end position="28"/>
    </location>
</feature>
<evidence type="ECO:0000313" key="2">
    <source>
        <dbReference type="EMBL" id="MEX4009292.1"/>
    </source>
</evidence>
<evidence type="ECO:0000313" key="3">
    <source>
        <dbReference type="Proteomes" id="UP001559025"/>
    </source>
</evidence>
<comment type="caution">
    <text evidence="2">The sequence shown here is derived from an EMBL/GenBank/DDBJ whole genome shotgun (WGS) entry which is preliminary data.</text>
</comment>
<gene>
    <name evidence="2" type="ORF">V1479_18420</name>
</gene>
<dbReference type="RefSeq" id="WP_368804228.1">
    <property type="nucleotide sequence ID" value="NZ_JAZHFV010000006.1"/>
</dbReference>
<reference evidence="2 3" key="1">
    <citation type="submission" date="2024-01" db="EMBL/GenBank/DDBJ databases">
        <title>New evidence supports the origin of RcGTA from prophage.</title>
        <authorList>
            <person name="Xu Y."/>
            <person name="Liu B."/>
            <person name="Chen F."/>
        </authorList>
    </citation>
    <scope>NUCLEOTIDE SEQUENCE [LARGE SCALE GENOMIC DNA]</scope>
    <source>
        <strain evidence="2 3">CBW1107-2</strain>
    </source>
</reference>
<proteinExistence type="predicted"/>
<accession>A0ABV3WX61</accession>
<name>A0ABV3WX61_9HYPH</name>
<protein>
    <recommendedName>
        <fullName evidence="4">Antifreeze protein</fullName>
    </recommendedName>
</protein>
<evidence type="ECO:0000256" key="1">
    <source>
        <dbReference type="SAM" id="SignalP"/>
    </source>
</evidence>
<sequence>MLKIIKTAALSTLIGLGALSAMPAVAQAQNGGIYFGFGNSGPNVGLHFEDRGRHDYRERRGYRDHRRHAYRDRGCSPREAVRKAYRMGLRDVRVIGSGPRTVRVKGRGHGYRTAIITFADRHNCPVIR</sequence>
<keyword evidence="3" id="KW-1185">Reference proteome</keyword>
<keyword evidence="1" id="KW-0732">Signal</keyword>
<feature type="chain" id="PRO_5046161499" description="Antifreeze protein" evidence="1">
    <location>
        <begin position="29"/>
        <end position="128"/>
    </location>
</feature>
<organism evidence="2 3">
    <name type="scientific">Neoaquamicrobium sediminum</name>
    <dbReference type="NCBI Taxonomy" id="1849104"/>
    <lineage>
        <taxon>Bacteria</taxon>
        <taxon>Pseudomonadati</taxon>
        <taxon>Pseudomonadota</taxon>
        <taxon>Alphaproteobacteria</taxon>
        <taxon>Hyphomicrobiales</taxon>
        <taxon>Phyllobacteriaceae</taxon>
        <taxon>Neoaquamicrobium</taxon>
    </lineage>
</organism>
<evidence type="ECO:0008006" key="4">
    <source>
        <dbReference type="Google" id="ProtNLM"/>
    </source>
</evidence>
<dbReference type="EMBL" id="JAZHFV010000006">
    <property type="protein sequence ID" value="MEX4009292.1"/>
    <property type="molecule type" value="Genomic_DNA"/>
</dbReference>
<dbReference type="Proteomes" id="UP001559025">
    <property type="component" value="Unassembled WGS sequence"/>
</dbReference>